<feature type="domain" description="Major facilitator superfamily (MFS) profile" evidence="8">
    <location>
        <begin position="35"/>
        <end position="420"/>
    </location>
</feature>
<reference evidence="9 10" key="1">
    <citation type="submission" date="2017-09" db="EMBL/GenBank/DDBJ databases">
        <title>Genomic, metabolic, and phenotypic characteristics of bacterial isolates from the natural microbiome of the model nematode Caenorhabditis elegans.</title>
        <authorList>
            <person name="Zimmermann J."/>
            <person name="Obeng N."/>
            <person name="Yang W."/>
            <person name="Obeng O."/>
            <person name="Kissoyan K."/>
            <person name="Pees B."/>
            <person name="Dirksen P."/>
            <person name="Hoppner M."/>
            <person name="Franke A."/>
            <person name="Rosenstiel P."/>
            <person name="Leippe M."/>
            <person name="Dierking K."/>
            <person name="Kaleta C."/>
            <person name="Schulenburg H."/>
        </authorList>
    </citation>
    <scope>NUCLEOTIDE SEQUENCE [LARGE SCALE GENOMIC DNA]</scope>
    <source>
        <strain evidence="9 10">MYb73</strain>
    </source>
</reference>
<feature type="transmembrane region" description="Helical" evidence="7">
    <location>
        <begin position="305"/>
        <end position="325"/>
    </location>
</feature>
<feature type="transmembrane region" description="Helical" evidence="7">
    <location>
        <begin position="246"/>
        <end position="265"/>
    </location>
</feature>
<feature type="transmembrane region" description="Helical" evidence="7">
    <location>
        <begin position="277"/>
        <end position="298"/>
    </location>
</feature>
<keyword evidence="6 7" id="KW-0472">Membrane</keyword>
<dbReference type="SUPFAM" id="SSF103473">
    <property type="entry name" value="MFS general substrate transporter"/>
    <property type="match status" value="1"/>
</dbReference>
<feature type="transmembrane region" description="Helical" evidence="7">
    <location>
        <begin position="67"/>
        <end position="89"/>
    </location>
</feature>
<evidence type="ECO:0000313" key="10">
    <source>
        <dbReference type="Proteomes" id="UP000239477"/>
    </source>
</evidence>
<dbReference type="EMBL" id="CP023270">
    <property type="protein sequence ID" value="AVJ25943.1"/>
    <property type="molecule type" value="Genomic_DNA"/>
</dbReference>
<keyword evidence="3" id="KW-1003">Cell membrane</keyword>
<protein>
    <recommendedName>
        <fullName evidence="8">Major facilitator superfamily (MFS) profile domain-containing protein</fullName>
    </recommendedName>
</protein>
<evidence type="ECO:0000313" key="9">
    <source>
        <dbReference type="EMBL" id="AVJ25943.1"/>
    </source>
</evidence>
<dbReference type="CDD" id="cd06173">
    <property type="entry name" value="MFS_MefA_like"/>
    <property type="match status" value="1"/>
</dbReference>
<feature type="transmembrane region" description="Helical" evidence="7">
    <location>
        <begin position="128"/>
        <end position="148"/>
    </location>
</feature>
<proteinExistence type="predicted"/>
<keyword evidence="5 7" id="KW-1133">Transmembrane helix</keyword>
<dbReference type="InterPro" id="IPR010290">
    <property type="entry name" value="TM_effector"/>
</dbReference>
<name>A0A2S0I1Q2_9BURK</name>
<organism evidence="9 10">
    <name type="scientific">Achromobacter spanius</name>
    <dbReference type="NCBI Taxonomy" id="217203"/>
    <lineage>
        <taxon>Bacteria</taxon>
        <taxon>Pseudomonadati</taxon>
        <taxon>Pseudomonadota</taxon>
        <taxon>Betaproteobacteria</taxon>
        <taxon>Burkholderiales</taxon>
        <taxon>Alcaligenaceae</taxon>
        <taxon>Achromobacter</taxon>
    </lineage>
</organism>
<evidence type="ECO:0000256" key="7">
    <source>
        <dbReference type="SAM" id="Phobius"/>
    </source>
</evidence>
<evidence type="ECO:0000256" key="4">
    <source>
        <dbReference type="ARBA" id="ARBA00022692"/>
    </source>
</evidence>
<dbReference type="PANTHER" id="PTHR23513">
    <property type="entry name" value="INTEGRAL MEMBRANE EFFLUX PROTEIN-RELATED"/>
    <property type="match status" value="1"/>
</dbReference>
<keyword evidence="10" id="KW-1185">Reference proteome</keyword>
<dbReference type="RefSeq" id="WP_105237064.1">
    <property type="nucleotide sequence ID" value="NZ_CP023270.1"/>
</dbReference>
<dbReference type="Pfam" id="PF05977">
    <property type="entry name" value="MFS_3"/>
    <property type="match status" value="1"/>
</dbReference>
<dbReference type="PANTHER" id="PTHR23513:SF11">
    <property type="entry name" value="STAPHYLOFERRIN A TRANSPORTER"/>
    <property type="match status" value="1"/>
</dbReference>
<evidence type="ECO:0000259" key="8">
    <source>
        <dbReference type="PROSITE" id="PS50850"/>
    </source>
</evidence>
<feature type="transmembrane region" description="Helical" evidence="7">
    <location>
        <begin position="396"/>
        <end position="415"/>
    </location>
</feature>
<feature type="transmembrane region" description="Helical" evidence="7">
    <location>
        <begin position="370"/>
        <end position="390"/>
    </location>
</feature>
<feature type="transmembrane region" description="Helical" evidence="7">
    <location>
        <begin position="331"/>
        <end position="350"/>
    </location>
</feature>
<dbReference type="OrthoDB" id="9775268at2"/>
<feature type="transmembrane region" description="Helical" evidence="7">
    <location>
        <begin position="101"/>
        <end position="122"/>
    </location>
</feature>
<accession>A0A2S0I1Q2</accession>
<evidence type="ECO:0000256" key="3">
    <source>
        <dbReference type="ARBA" id="ARBA00022475"/>
    </source>
</evidence>
<evidence type="ECO:0000256" key="2">
    <source>
        <dbReference type="ARBA" id="ARBA00022448"/>
    </source>
</evidence>
<dbReference type="Gene3D" id="1.20.1250.20">
    <property type="entry name" value="MFS general substrate transporter like domains"/>
    <property type="match status" value="1"/>
</dbReference>
<evidence type="ECO:0000256" key="5">
    <source>
        <dbReference type="ARBA" id="ARBA00022989"/>
    </source>
</evidence>
<evidence type="ECO:0000256" key="6">
    <source>
        <dbReference type="ARBA" id="ARBA00023136"/>
    </source>
</evidence>
<feature type="transmembrane region" description="Helical" evidence="7">
    <location>
        <begin position="38"/>
        <end position="61"/>
    </location>
</feature>
<gene>
    <name evidence="9" type="ORF">CLM73_01755</name>
</gene>
<dbReference type="Proteomes" id="UP000239477">
    <property type="component" value="Chromosome"/>
</dbReference>
<dbReference type="GO" id="GO:0022857">
    <property type="term" value="F:transmembrane transporter activity"/>
    <property type="evidence" value="ECO:0007669"/>
    <property type="project" value="InterPro"/>
</dbReference>
<dbReference type="InterPro" id="IPR020846">
    <property type="entry name" value="MFS_dom"/>
</dbReference>
<comment type="subcellular location">
    <subcellularLocation>
        <location evidence="1">Cell membrane</location>
        <topology evidence="1">Multi-pass membrane protein</topology>
    </subcellularLocation>
</comment>
<keyword evidence="4 7" id="KW-0812">Transmembrane</keyword>
<evidence type="ECO:0000256" key="1">
    <source>
        <dbReference type="ARBA" id="ARBA00004651"/>
    </source>
</evidence>
<keyword evidence="2" id="KW-0813">Transport</keyword>
<dbReference type="PROSITE" id="PS50850">
    <property type="entry name" value="MFS"/>
    <property type="match status" value="1"/>
</dbReference>
<dbReference type="InterPro" id="IPR036259">
    <property type="entry name" value="MFS_trans_sf"/>
</dbReference>
<dbReference type="AlphaFoldDB" id="A0A2S0I1Q2"/>
<dbReference type="GO" id="GO:0005886">
    <property type="term" value="C:plasma membrane"/>
    <property type="evidence" value="ECO:0007669"/>
    <property type="project" value="UniProtKB-SubCell"/>
</dbReference>
<feature type="transmembrane region" description="Helical" evidence="7">
    <location>
        <begin position="185"/>
        <end position="211"/>
    </location>
</feature>
<sequence length="563" mass="60180">MLQPVSASTDLPAAPPAAPAPVLQVSTLSPLAFPAFRVIWIANLFANLGTWAQSVAAAWVITTEQSSPLMVAMIQVAAAFPLVALSILTGVLADNHDRRKVMLAGMLLELAGGVFITILAFAGLLHPITLIASVFCIAIGSAIVTPAWQAAVGEQVPREHVGSAVLLNSVNFNVARAVGPAIGGLLLGALGTSWVFLLNCFCYAGLIWAIWRWKRDLPVRRLPPEGLFEGVVAALRYTQHSTVTRVVMLRSFAFGLSASALWALLPLLAHEHESGSALLYGYMLGALGVGAILGSVLVRRARAAWGSGGLISVAAALLAACLLALGLTDTLWVAFPALLLSGGCWIGVLATYNTTVQLLVPDWVKARALALYQTAIFGGLAAGSFMWGHFAGTMGVSGAMSAAGIVLGVTVALLYRSRLPEQVDARSLTRADDTEPALADAGFNTQRGAVLVAVEYLVNPDKLSALIHAARPLRLLRLRNGAQQWQLFRDLEREGVWREVFLVESWMQYLRMIDRMTLADKMVLDEVRALHAGDKPPVVSRNVSYLAMNEAQGFSLRRAPDTR</sequence>